<feature type="non-terminal residue" evidence="1">
    <location>
        <position position="65"/>
    </location>
</feature>
<protein>
    <submittedName>
        <fullName evidence="1">Uncharacterized protein</fullName>
    </submittedName>
</protein>
<evidence type="ECO:0000313" key="1">
    <source>
        <dbReference type="EMBL" id="CAB0017962.1"/>
    </source>
</evidence>
<dbReference type="Proteomes" id="UP000479000">
    <property type="component" value="Unassembled WGS sequence"/>
</dbReference>
<dbReference type="AlphaFoldDB" id="A0A6H5HIP3"/>
<name>A0A6H5HIP3_9HEMI</name>
<gene>
    <name evidence="1" type="ORF">NTEN_LOCUS21871</name>
</gene>
<evidence type="ECO:0000313" key="2">
    <source>
        <dbReference type="Proteomes" id="UP000479000"/>
    </source>
</evidence>
<keyword evidence="2" id="KW-1185">Reference proteome</keyword>
<reference evidence="1 2" key="1">
    <citation type="submission" date="2020-02" db="EMBL/GenBank/DDBJ databases">
        <authorList>
            <person name="Ferguson B K."/>
        </authorList>
    </citation>
    <scope>NUCLEOTIDE SEQUENCE [LARGE SCALE GENOMIC DNA]</scope>
</reference>
<organism evidence="1 2">
    <name type="scientific">Nesidiocoris tenuis</name>
    <dbReference type="NCBI Taxonomy" id="355587"/>
    <lineage>
        <taxon>Eukaryota</taxon>
        <taxon>Metazoa</taxon>
        <taxon>Ecdysozoa</taxon>
        <taxon>Arthropoda</taxon>
        <taxon>Hexapoda</taxon>
        <taxon>Insecta</taxon>
        <taxon>Pterygota</taxon>
        <taxon>Neoptera</taxon>
        <taxon>Paraneoptera</taxon>
        <taxon>Hemiptera</taxon>
        <taxon>Heteroptera</taxon>
        <taxon>Panheteroptera</taxon>
        <taxon>Cimicomorpha</taxon>
        <taxon>Miridae</taxon>
        <taxon>Dicyphina</taxon>
        <taxon>Nesidiocoris</taxon>
    </lineage>
</organism>
<dbReference type="EMBL" id="CADCXU010032117">
    <property type="protein sequence ID" value="CAB0017962.1"/>
    <property type="molecule type" value="Genomic_DNA"/>
</dbReference>
<proteinExistence type="predicted"/>
<sequence>MEKIPAYYSTINPYCSGAVLTDKYKGSRHESGLTPTNMDLHCRPDNDNYPRNCPLNKLIEARRFL</sequence>
<accession>A0A6H5HIP3</accession>